<evidence type="ECO:0000256" key="2">
    <source>
        <dbReference type="ARBA" id="ARBA00010410"/>
    </source>
</evidence>
<comment type="similarity">
    <text evidence="2">Belongs to the SNAPC3/SRD2 family.</text>
</comment>
<dbReference type="GO" id="GO:0001046">
    <property type="term" value="F:core promoter sequence-specific DNA binding"/>
    <property type="evidence" value="ECO:0007669"/>
    <property type="project" value="TreeGrafter"/>
</dbReference>
<dbReference type="GO" id="GO:0003681">
    <property type="term" value="F:bent DNA binding"/>
    <property type="evidence" value="ECO:0007669"/>
    <property type="project" value="TreeGrafter"/>
</dbReference>
<name>A0A1B6F6N8_9HEMI</name>
<comment type="subcellular location">
    <subcellularLocation>
        <location evidence="1">Nucleus</location>
    </subcellularLocation>
</comment>
<evidence type="ECO:0000256" key="10">
    <source>
        <dbReference type="ARBA" id="ARBA00029606"/>
    </source>
</evidence>
<organism evidence="11">
    <name type="scientific">Cuerna arida</name>
    <dbReference type="NCBI Taxonomy" id="1464854"/>
    <lineage>
        <taxon>Eukaryota</taxon>
        <taxon>Metazoa</taxon>
        <taxon>Ecdysozoa</taxon>
        <taxon>Arthropoda</taxon>
        <taxon>Hexapoda</taxon>
        <taxon>Insecta</taxon>
        <taxon>Pterygota</taxon>
        <taxon>Neoptera</taxon>
        <taxon>Paraneoptera</taxon>
        <taxon>Hemiptera</taxon>
        <taxon>Auchenorrhyncha</taxon>
        <taxon>Membracoidea</taxon>
        <taxon>Cicadellidae</taxon>
        <taxon>Cicadellinae</taxon>
        <taxon>Proconiini</taxon>
        <taxon>Cuerna</taxon>
    </lineage>
</organism>
<evidence type="ECO:0000256" key="3">
    <source>
        <dbReference type="ARBA" id="ARBA00013634"/>
    </source>
</evidence>
<accession>A0A1B6F6N8</accession>
<dbReference type="Pfam" id="PF12251">
    <property type="entry name" value="SNAPC3"/>
    <property type="match status" value="1"/>
</dbReference>
<dbReference type="GO" id="GO:0042796">
    <property type="term" value="P:snRNA transcription by RNA polymerase III"/>
    <property type="evidence" value="ECO:0007669"/>
    <property type="project" value="TreeGrafter"/>
</dbReference>
<evidence type="ECO:0000256" key="1">
    <source>
        <dbReference type="ARBA" id="ARBA00004123"/>
    </source>
</evidence>
<dbReference type="PANTHER" id="PTHR13421">
    <property type="entry name" value="SNRNA-ACTIVATING PROTEIN COMPLEX SUBUNIT 3"/>
    <property type="match status" value="1"/>
</dbReference>
<dbReference type="GO" id="GO:0005634">
    <property type="term" value="C:nucleus"/>
    <property type="evidence" value="ECO:0007669"/>
    <property type="project" value="UniProtKB-SubCell"/>
</dbReference>
<evidence type="ECO:0000256" key="7">
    <source>
        <dbReference type="ARBA" id="ARBA00023242"/>
    </source>
</evidence>
<comment type="function">
    <text evidence="8">Part of the SNAPc complex required for the transcription of both RNA polymerase II and III small-nuclear RNA genes. Binds to the proximal sequence element (PSE), a non-TATA-box basal promoter element common to these 2 types of genes. Recruits TBP and BRF2 to the U6 snRNA TATA box.</text>
</comment>
<proteinExistence type="inferred from homology"/>
<dbReference type="PANTHER" id="PTHR13421:SF16">
    <property type="entry name" value="SNRNA-ACTIVATING PROTEIN COMPLEX SUBUNIT 3"/>
    <property type="match status" value="1"/>
</dbReference>
<dbReference type="AlphaFoldDB" id="A0A1B6F6N8"/>
<comment type="subunit">
    <text evidence="9">Part of the SNAPc complex composed of 5 subunits: SNAPC1, SNAPC2, SNAPC3, SNAPC4 and SNAPC5. SNAPC3 interacts with SNAPC1.</text>
</comment>
<evidence type="ECO:0000256" key="8">
    <source>
        <dbReference type="ARBA" id="ARBA00025193"/>
    </source>
</evidence>
<gene>
    <name evidence="11" type="ORF">g.21204</name>
</gene>
<keyword evidence="4" id="KW-0805">Transcription regulation</keyword>
<sequence>MEQIYLKGFPREWHSEKIDLFSYFRTYSDTLSKIFKNDKLYYKKILEQIMPDSVENLVNSDLLKLSKMTNVDQLRQINTNKKKSKQHGKPSLVSKHKYFKRFPRKKETDFSKQNQKFNKISDTNKDNSVEGFDFNSKSCLVDFSDCVNFSSLLNSPQNDNTEFTESCQIINPCPQDEIVDENVKKSLLQANYTEQCEAKLQVDAHSVIYPGKGNTSIVSYNNAIQRRKREILLSHQPAVKKNKNLKGGKHFIVSFRIHDPFDHNEESKVENFIQEILLLDYQTLDCLRDTIICESDFQDVRGDVSKDPDVPLTKMSRDVYRSAMFYFDNTFYVDKRHLDCEDYSSKVKEWGQSHNIEFGSTCDMSLMKVGNLNVRFGYPYLYVHQGVCEHIVIINDARLVTGAESLRSCDYPMISAIPRYNSECCNICHTSPGCWIVTHNDRLLYDFTFMCKICFKMFNYVDGKKCGNFKAYRYFTKSALL</sequence>
<dbReference type="EMBL" id="GECZ01023912">
    <property type="protein sequence ID" value="JAS45857.1"/>
    <property type="molecule type" value="Transcribed_RNA"/>
</dbReference>
<keyword evidence="7" id="KW-0539">Nucleus</keyword>
<dbReference type="GO" id="GO:0019185">
    <property type="term" value="C:snRNA-activating protein complex"/>
    <property type="evidence" value="ECO:0007669"/>
    <property type="project" value="TreeGrafter"/>
</dbReference>
<evidence type="ECO:0000256" key="6">
    <source>
        <dbReference type="ARBA" id="ARBA00023163"/>
    </source>
</evidence>
<dbReference type="GO" id="GO:0000978">
    <property type="term" value="F:RNA polymerase II cis-regulatory region sequence-specific DNA binding"/>
    <property type="evidence" value="ECO:0007669"/>
    <property type="project" value="TreeGrafter"/>
</dbReference>
<evidence type="ECO:0000256" key="9">
    <source>
        <dbReference type="ARBA" id="ARBA00025958"/>
    </source>
</evidence>
<reference evidence="11" key="1">
    <citation type="submission" date="2015-11" db="EMBL/GenBank/DDBJ databases">
        <title>De novo transcriptome assembly of four potential Pierce s Disease insect vectors from Arizona vineyards.</title>
        <authorList>
            <person name="Tassone E.E."/>
        </authorList>
    </citation>
    <scope>NUCLEOTIDE SEQUENCE</scope>
</reference>
<evidence type="ECO:0000313" key="11">
    <source>
        <dbReference type="EMBL" id="JAS45857.1"/>
    </source>
</evidence>
<dbReference type="GO" id="GO:0042795">
    <property type="term" value="P:snRNA transcription by RNA polymerase II"/>
    <property type="evidence" value="ECO:0007669"/>
    <property type="project" value="TreeGrafter"/>
</dbReference>
<keyword evidence="5" id="KW-0238">DNA-binding</keyword>
<protein>
    <recommendedName>
        <fullName evidence="3">snRNA-activating protein complex subunit 3</fullName>
    </recommendedName>
    <alternativeName>
        <fullName evidence="10">Small nuclear RNA-activating complex polypeptide 3</fullName>
    </alternativeName>
</protein>
<dbReference type="InterPro" id="IPR022042">
    <property type="entry name" value="snRNA-activating_su3"/>
</dbReference>
<dbReference type="GO" id="GO:0001006">
    <property type="term" value="F:RNA polymerase III type 3 promoter sequence-specific DNA binding"/>
    <property type="evidence" value="ECO:0007669"/>
    <property type="project" value="TreeGrafter"/>
</dbReference>
<keyword evidence="6" id="KW-0804">Transcription</keyword>
<evidence type="ECO:0000256" key="4">
    <source>
        <dbReference type="ARBA" id="ARBA00023015"/>
    </source>
</evidence>
<evidence type="ECO:0000256" key="5">
    <source>
        <dbReference type="ARBA" id="ARBA00023125"/>
    </source>
</evidence>